<protein>
    <submittedName>
        <fullName evidence="1">Uncharacterized protein</fullName>
    </submittedName>
</protein>
<dbReference type="AlphaFoldDB" id="A0AAD6YJ87"/>
<dbReference type="Proteomes" id="UP001219525">
    <property type="component" value="Unassembled WGS sequence"/>
</dbReference>
<evidence type="ECO:0000313" key="1">
    <source>
        <dbReference type="EMBL" id="KAJ7221440.1"/>
    </source>
</evidence>
<evidence type="ECO:0000313" key="2">
    <source>
        <dbReference type="Proteomes" id="UP001219525"/>
    </source>
</evidence>
<organism evidence="1 2">
    <name type="scientific">Mycena pura</name>
    <dbReference type="NCBI Taxonomy" id="153505"/>
    <lineage>
        <taxon>Eukaryota</taxon>
        <taxon>Fungi</taxon>
        <taxon>Dikarya</taxon>
        <taxon>Basidiomycota</taxon>
        <taxon>Agaricomycotina</taxon>
        <taxon>Agaricomycetes</taxon>
        <taxon>Agaricomycetidae</taxon>
        <taxon>Agaricales</taxon>
        <taxon>Marasmiineae</taxon>
        <taxon>Mycenaceae</taxon>
        <taxon>Mycena</taxon>
    </lineage>
</organism>
<comment type="caution">
    <text evidence="1">The sequence shown here is derived from an EMBL/GenBank/DDBJ whole genome shotgun (WGS) entry which is preliminary data.</text>
</comment>
<proteinExistence type="predicted"/>
<accession>A0AAD6YJ87</accession>
<sequence>MDGLEGQSAFRAECEALIGSHHLPFHFSSRVTLVHFSNQELSLVIKHHPFDQPIDVTIRSQGMLILLFEFCGGFEFVSGDNSLATKLHAARLADNETSLGQLLVNISTYLEQASSGAPLISVADQKTHLVCVLGPPNLASEDGWMAADFALFYQAFGGVAASETWITSTDLHRYVETHGELLHGSEQQPRRVVLDQHTKRFYTIVSNTFQAFQQALRDAVRRAKSDERIMVLICAHGQQQTGSGVFLGKDLLSRARMESIFCRSTVPVTVITTAYCSGLWAVPYKSYTSFSDNVTNLATTVTNPSYTCPASESGAATTVRELEGHADGLARTLPPQCLKGWVERVISLDTIGSTTAARVTSEKFREFALTVQEKLGPQDTDSSTASVMEFSEEFALLYRLAALRELPVRANYSIVPFSVERLPGKILTDDAGDLSTTVLERAQHYWDTCHPPLDPELVAPYNLRIHVGIFKLRKGKLDNERINELLAVINTRIELDHGADLLAAHIGSSFKAGKPAPHADRPSILLWNPETYNIETMLDLGEFFYSLQSSLCPGWEDILDSGSGYDNPACFLACVAYDHGYRAPAELEPVVTSFFQPRRSSSITPASASMSNLGATIDDTIDSLAQSLSMRTLVI</sequence>
<reference evidence="1" key="1">
    <citation type="submission" date="2023-03" db="EMBL/GenBank/DDBJ databases">
        <title>Massive genome expansion in bonnet fungi (Mycena s.s.) driven by repeated elements and novel gene families across ecological guilds.</title>
        <authorList>
            <consortium name="Lawrence Berkeley National Laboratory"/>
            <person name="Harder C.B."/>
            <person name="Miyauchi S."/>
            <person name="Viragh M."/>
            <person name="Kuo A."/>
            <person name="Thoen E."/>
            <person name="Andreopoulos B."/>
            <person name="Lu D."/>
            <person name="Skrede I."/>
            <person name="Drula E."/>
            <person name="Henrissat B."/>
            <person name="Morin E."/>
            <person name="Kohler A."/>
            <person name="Barry K."/>
            <person name="LaButti K."/>
            <person name="Morin E."/>
            <person name="Salamov A."/>
            <person name="Lipzen A."/>
            <person name="Mereny Z."/>
            <person name="Hegedus B."/>
            <person name="Baldrian P."/>
            <person name="Stursova M."/>
            <person name="Weitz H."/>
            <person name="Taylor A."/>
            <person name="Grigoriev I.V."/>
            <person name="Nagy L.G."/>
            <person name="Martin F."/>
            <person name="Kauserud H."/>
        </authorList>
    </citation>
    <scope>NUCLEOTIDE SEQUENCE</scope>
    <source>
        <strain evidence="1">9144</strain>
    </source>
</reference>
<gene>
    <name evidence="1" type="ORF">GGX14DRAFT_669744</name>
</gene>
<keyword evidence="2" id="KW-1185">Reference proteome</keyword>
<dbReference type="EMBL" id="JARJCW010000008">
    <property type="protein sequence ID" value="KAJ7221440.1"/>
    <property type="molecule type" value="Genomic_DNA"/>
</dbReference>
<name>A0AAD6YJ87_9AGAR</name>